<dbReference type="SUPFAM" id="SSF50118">
    <property type="entry name" value="Cell growth inhibitor/plasmid maintenance toxic component"/>
    <property type="match status" value="1"/>
</dbReference>
<keyword evidence="5" id="KW-1185">Reference proteome</keyword>
<name>A0A5P9QFY8_9MICO</name>
<keyword evidence="2" id="KW-1277">Toxin-antitoxin system</keyword>
<reference evidence="4 5" key="1">
    <citation type="submission" date="2019-10" db="EMBL/GenBank/DDBJ databases">
        <title>Genome sequence of Luteimicrobium xylanilyticum HY-24.</title>
        <authorList>
            <person name="Kim D.Y."/>
            <person name="Park H.-Y."/>
        </authorList>
    </citation>
    <scope>NUCLEOTIDE SEQUENCE [LARGE SCALE GENOMIC DNA]</scope>
    <source>
        <strain evidence="4 5">HY-24</strain>
    </source>
</reference>
<organism evidence="4 5">
    <name type="scientific">Luteimicrobium xylanilyticum</name>
    <dbReference type="NCBI Taxonomy" id="1133546"/>
    <lineage>
        <taxon>Bacteria</taxon>
        <taxon>Bacillati</taxon>
        <taxon>Actinomycetota</taxon>
        <taxon>Actinomycetes</taxon>
        <taxon>Micrococcales</taxon>
        <taxon>Luteimicrobium</taxon>
    </lineage>
</organism>
<evidence type="ECO:0008006" key="6">
    <source>
        <dbReference type="Google" id="ProtNLM"/>
    </source>
</evidence>
<dbReference type="PANTHER" id="PTHR33988:SF1">
    <property type="entry name" value="ENDORIBONUCLEASE MAZF7-RELATED"/>
    <property type="match status" value="1"/>
</dbReference>
<dbReference type="GO" id="GO:0016075">
    <property type="term" value="P:rRNA catabolic process"/>
    <property type="evidence" value="ECO:0007669"/>
    <property type="project" value="TreeGrafter"/>
</dbReference>
<evidence type="ECO:0000256" key="1">
    <source>
        <dbReference type="ARBA" id="ARBA00007521"/>
    </source>
</evidence>
<proteinExistence type="inferred from homology"/>
<dbReference type="KEGG" id="lxl:KDY119_03682"/>
<dbReference type="Pfam" id="PF02452">
    <property type="entry name" value="PemK_toxin"/>
    <property type="match status" value="1"/>
</dbReference>
<protein>
    <recommendedName>
        <fullName evidence="6">Type II toxin-antitoxin system PemK/MazF family toxin</fullName>
    </recommendedName>
</protein>
<feature type="region of interest" description="Disordered" evidence="3">
    <location>
        <begin position="110"/>
        <end position="131"/>
    </location>
</feature>
<comment type="similarity">
    <text evidence="1">Belongs to the PemK/MazF family.</text>
</comment>
<dbReference type="EMBL" id="CP045529">
    <property type="protein sequence ID" value="QFV00147.1"/>
    <property type="molecule type" value="Genomic_DNA"/>
</dbReference>
<dbReference type="GO" id="GO:0004521">
    <property type="term" value="F:RNA endonuclease activity"/>
    <property type="evidence" value="ECO:0007669"/>
    <property type="project" value="TreeGrafter"/>
</dbReference>
<dbReference type="RefSeq" id="WP_051137017.1">
    <property type="nucleotide sequence ID" value="NZ_BAABIH010000009.1"/>
</dbReference>
<dbReference type="Proteomes" id="UP000326702">
    <property type="component" value="Chromosome"/>
</dbReference>
<dbReference type="GO" id="GO:0006402">
    <property type="term" value="P:mRNA catabolic process"/>
    <property type="evidence" value="ECO:0007669"/>
    <property type="project" value="TreeGrafter"/>
</dbReference>
<dbReference type="InterPro" id="IPR011067">
    <property type="entry name" value="Plasmid_toxin/cell-grow_inhib"/>
</dbReference>
<dbReference type="GO" id="GO:0003677">
    <property type="term" value="F:DNA binding"/>
    <property type="evidence" value="ECO:0007669"/>
    <property type="project" value="InterPro"/>
</dbReference>
<dbReference type="Gene3D" id="2.30.30.110">
    <property type="match status" value="1"/>
</dbReference>
<gene>
    <name evidence="4" type="ORF">KDY119_03682</name>
</gene>
<dbReference type="PANTHER" id="PTHR33988">
    <property type="entry name" value="ENDORIBONUCLEASE MAZF-RELATED"/>
    <property type="match status" value="1"/>
</dbReference>
<dbReference type="AlphaFoldDB" id="A0A5P9QFY8"/>
<evidence type="ECO:0000313" key="5">
    <source>
        <dbReference type="Proteomes" id="UP000326702"/>
    </source>
</evidence>
<sequence>MSLTPGAVVYVDLDPHRGNEQGKTRPCVVVSRQFGGVQIVVPMTSNDRMLPSRVPVVWNGRESYAQCEQVRAISVERYAGVARDEVAPADLARIRDALASVLELGWLPTEAPRASRPRSAQQGHGRSRRGG</sequence>
<evidence type="ECO:0000313" key="4">
    <source>
        <dbReference type="EMBL" id="QFV00147.1"/>
    </source>
</evidence>
<dbReference type="InterPro" id="IPR003477">
    <property type="entry name" value="PemK-like"/>
</dbReference>
<evidence type="ECO:0000256" key="3">
    <source>
        <dbReference type="SAM" id="MobiDB-lite"/>
    </source>
</evidence>
<evidence type="ECO:0000256" key="2">
    <source>
        <dbReference type="ARBA" id="ARBA00022649"/>
    </source>
</evidence>
<accession>A0A5P9QFY8</accession>